<evidence type="ECO:0000313" key="5">
    <source>
        <dbReference type="Proteomes" id="UP001596138"/>
    </source>
</evidence>
<dbReference type="Proteomes" id="UP001596138">
    <property type="component" value="Unassembled WGS sequence"/>
</dbReference>
<reference evidence="5" key="1">
    <citation type="journal article" date="2019" name="Int. J. Syst. Evol. Microbiol.">
        <title>The Global Catalogue of Microorganisms (GCM) 10K type strain sequencing project: providing services to taxonomists for standard genome sequencing and annotation.</title>
        <authorList>
            <consortium name="The Broad Institute Genomics Platform"/>
            <consortium name="The Broad Institute Genome Sequencing Center for Infectious Disease"/>
            <person name="Wu L."/>
            <person name="Ma J."/>
        </authorList>
    </citation>
    <scope>NUCLEOTIDE SEQUENCE [LARGE SCALE GENOMIC DNA]</scope>
    <source>
        <strain evidence="5">CGMCC 4.7317</strain>
    </source>
</reference>
<proteinExistence type="inferred from homology"/>
<dbReference type="Gene3D" id="3.40.109.10">
    <property type="entry name" value="NADH Oxidase"/>
    <property type="match status" value="1"/>
</dbReference>
<keyword evidence="5" id="KW-1185">Reference proteome</keyword>
<keyword evidence="2" id="KW-0560">Oxidoreductase</keyword>
<dbReference type="SUPFAM" id="SSF55469">
    <property type="entry name" value="FMN-dependent nitroreductase-like"/>
    <property type="match status" value="1"/>
</dbReference>
<organism evidence="4 5">
    <name type="scientific">Longivirga aurantiaca</name>
    <dbReference type="NCBI Taxonomy" id="1837743"/>
    <lineage>
        <taxon>Bacteria</taxon>
        <taxon>Bacillati</taxon>
        <taxon>Actinomycetota</taxon>
        <taxon>Actinomycetes</taxon>
        <taxon>Sporichthyales</taxon>
        <taxon>Sporichthyaceae</taxon>
        <taxon>Longivirga</taxon>
    </lineage>
</organism>
<accession>A0ABW1SYX3</accession>
<name>A0ABW1SYX3_9ACTN</name>
<sequence length="220" mass="22711">MSTTSTRPGTAHGRTGATAVHPLVADRWSPRAFDAAPLPDAEVVSLLEAARWAPSAMNAQPWRFLVGRTTEDGPDATHTGLLGTLAPPNRAWAHRAPVLVAALTRVVEDDGSARAVGPYELGLAVAQLTVQAESLGLHVHQIGGFDAEAVVDAFEVPVGYRPVAVLAVGRLGDAAGLPGWARAREGAARSRLGLEELAFAGRFGQAFDGLGSEDAGSAAA</sequence>
<evidence type="ECO:0000256" key="2">
    <source>
        <dbReference type="ARBA" id="ARBA00023002"/>
    </source>
</evidence>
<gene>
    <name evidence="4" type="ORF">ACFQGU_07215</name>
</gene>
<evidence type="ECO:0000256" key="1">
    <source>
        <dbReference type="ARBA" id="ARBA00007118"/>
    </source>
</evidence>
<protein>
    <submittedName>
        <fullName evidence="4">Nitroreductase family protein</fullName>
    </submittedName>
</protein>
<dbReference type="PANTHER" id="PTHR43673">
    <property type="entry name" value="NAD(P)H NITROREDUCTASE YDGI-RELATED"/>
    <property type="match status" value="1"/>
</dbReference>
<dbReference type="PANTHER" id="PTHR43673:SF10">
    <property type="entry name" value="NADH DEHYDROGENASE_NAD(P)H NITROREDUCTASE XCC3605-RELATED"/>
    <property type="match status" value="1"/>
</dbReference>
<dbReference type="InterPro" id="IPR000415">
    <property type="entry name" value="Nitroreductase-like"/>
</dbReference>
<feature type="domain" description="Nitroreductase" evidence="3">
    <location>
        <begin position="25"/>
        <end position="170"/>
    </location>
</feature>
<dbReference type="EMBL" id="JBHSTI010000008">
    <property type="protein sequence ID" value="MFC6237663.1"/>
    <property type="molecule type" value="Genomic_DNA"/>
</dbReference>
<evidence type="ECO:0000259" key="3">
    <source>
        <dbReference type="Pfam" id="PF00881"/>
    </source>
</evidence>
<dbReference type="InterPro" id="IPR029479">
    <property type="entry name" value="Nitroreductase"/>
</dbReference>
<evidence type="ECO:0000313" key="4">
    <source>
        <dbReference type="EMBL" id="MFC6237663.1"/>
    </source>
</evidence>
<dbReference type="CDD" id="cd02138">
    <property type="entry name" value="TdsD-like"/>
    <property type="match status" value="1"/>
</dbReference>
<comment type="caution">
    <text evidence="4">The sequence shown here is derived from an EMBL/GenBank/DDBJ whole genome shotgun (WGS) entry which is preliminary data.</text>
</comment>
<dbReference type="Pfam" id="PF00881">
    <property type="entry name" value="Nitroreductase"/>
    <property type="match status" value="1"/>
</dbReference>
<comment type="similarity">
    <text evidence="1">Belongs to the nitroreductase family.</text>
</comment>
<dbReference type="RefSeq" id="WP_386765171.1">
    <property type="nucleotide sequence ID" value="NZ_JBHSTI010000008.1"/>
</dbReference>